<dbReference type="InterPro" id="IPR006015">
    <property type="entry name" value="Universal_stress_UspA"/>
</dbReference>
<dbReference type="AlphaFoldDB" id="A0A7C4S550"/>
<dbReference type="Pfam" id="PF00582">
    <property type="entry name" value="Usp"/>
    <property type="match status" value="2"/>
</dbReference>
<dbReference type="EMBL" id="DTAK01000013">
    <property type="protein sequence ID" value="HGU59073.1"/>
    <property type="molecule type" value="Genomic_DNA"/>
</dbReference>
<evidence type="ECO:0000313" key="3">
    <source>
        <dbReference type="EMBL" id="HGE65804.1"/>
    </source>
</evidence>
<evidence type="ECO:0000259" key="2">
    <source>
        <dbReference type="Pfam" id="PF00582"/>
    </source>
</evidence>
<dbReference type="EMBL" id="DRUC01000040">
    <property type="protein sequence ID" value="HHF48048.1"/>
    <property type="molecule type" value="Genomic_DNA"/>
</dbReference>
<dbReference type="CDD" id="cd00293">
    <property type="entry name" value="USP-like"/>
    <property type="match status" value="2"/>
</dbReference>
<dbReference type="InterPro" id="IPR014729">
    <property type="entry name" value="Rossmann-like_a/b/a_fold"/>
</dbReference>
<dbReference type="PANTHER" id="PTHR46268">
    <property type="entry name" value="STRESS RESPONSE PROTEIN NHAX"/>
    <property type="match status" value="1"/>
</dbReference>
<dbReference type="EMBL" id="DTPI01000008">
    <property type="protein sequence ID" value="HGE65804.1"/>
    <property type="molecule type" value="Genomic_DNA"/>
</dbReference>
<dbReference type="SUPFAM" id="SSF52402">
    <property type="entry name" value="Adenine nucleotide alpha hydrolases-like"/>
    <property type="match status" value="2"/>
</dbReference>
<dbReference type="PRINTS" id="PR01438">
    <property type="entry name" value="UNVRSLSTRESS"/>
</dbReference>
<reference evidence="4" key="1">
    <citation type="journal article" date="2020" name="mSystems">
        <title>Genome- and Community-Level Interaction Insights into Carbon Utilization and Element Cycling Functions of Hydrothermarchaeota in Hydrothermal Sediment.</title>
        <authorList>
            <person name="Zhou Z."/>
            <person name="Liu Y."/>
            <person name="Xu W."/>
            <person name="Pan J."/>
            <person name="Luo Z.H."/>
            <person name="Li M."/>
        </authorList>
    </citation>
    <scope>NUCLEOTIDE SEQUENCE [LARGE SCALE GENOMIC DNA]</scope>
    <source>
        <strain evidence="5">SpSt-10</strain>
        <strain evidence="4">SpSt-62</strain>
        <strain evidence="3">SpSt-97</strain>
    </source>
</reference>
<feature type="domain" description="UspA" evidence="2">
    <location>
        <begin position="3"/>
        <end position="145"/>
    </location>
</feature>
<gene>
    <name evidence="5" type="ORF">ENL48_02280</name>
    <name evidence="4" type="ORF">ENT89_02550</name>
    <name evidence="3" type="ORF">ENX77_01545</name>
</gene>
<proteinExistence type="inferred from homology"/>
<evidence type="ECO:0000313" key="4">
    <source>
        <dbReference type="EMBL" id="HGU59073.1"/>
    </source>
</evidence>
<evidence type="ECO:0000256" key="1">
    <source>
        <dbReference type="ARBA" id="ARBA00008791"/>
    </source>
</evidence>
<comment type="caution">
    <text evidence="4">The sequence shown here is derived from an EMBL/GenBank/DDBJ whole genome shotgun (WGS) entry which is preliminary data.</text>
</comment>
<comment type="similarity">
    <text evidence="1">Belongs to the universal stress protein A family.</text>
</comment>
<protein>
    <submittedName>
        <fullName evidence="4">Universal stress protein</fullName>
    </submittedName>
</protein>
<sequence>MIMFNKILYATDLSEKSLLILNALPEMRCIGIKEIIILRVVNLSRILGTPKGVDIPAYIKAIESESLPLINEIAEKIREMGFQAKPVIPLPAGDPTVEIVKIADKENVDLIIMGSRGRGTFKAILLGSTAEGTIRKAKSPIIVFKNQVQRVFSKILYATDFSKDSERVGKYARFVAKSCGSDVIITHVLERGSVLDEYKLNSIKKEFENEGVNVKIAIGSGSPPKEIVRIANMEGATCIFVGRSGEGLRILGSTADFVVRYSNIPVFIG</sequence>
<dbReference type="PANTHER" id="PTHR46268:SF26">
    <property type="entry name" value="UNIVERSAL STRESS PROTEIN MJ0577"/>
    <property type="match status" value="1"/>
</dbReference>
<dbReference type="Gene3D" id="3.40.50.620">
    <property type="entry name" value="HUPs"/>
    <property type="match status" value="2"/>
</dbReference>
<accession>A0A7C4S550</accession>
<dbReference type="InterPro" id="IPR006016">
    <property type="entry name" value="UspA"/>
</dbReference>
<feature type="domain" description="UspA" evidence="2">
    <location>
        <begin position="203"/>
        <end position="268"/>
    </location>
</feature>
<name>A0A7C4S550_9EURY</name>
<organism evidence="4">
    <name type="scientific">Geoglobus ahangari</name>
    <dbReference type="NCBI Taxonomy" id="113653"/>
    <lineage>
        <taxon>Archaea</taxon>
        <taxon>Methanobacteriati</taxon>
        <taxon>Methanobacteriota</taxon>
        <taxon>Archaeoglobi</taxon>
        <taxon>Archaeoglobales</taxon>
        <taxon>Archaeoglobaceae</taxon>
        <taxon>Geoglobus</taxon>
    </lineage>
</organism>
<evidence type="ECO:0000313" key="5">
    <source>
        <dbReference type="EMBL" id="HHF48048.1"/>
    </source>
</evidence>